<gene>
    <name evidence="1" type="ORF">F4827_006254</name>
</gene>
<organism evidence="1 2">
    <name type="scientific">Paraburkholderia bannensis</name>
    <dbReference type="NCBI Taxonomy" id="765414"/>
    <lineage>
        <taxon>Bacteria</taxon>
        <taxon>Pseudomonadati</taxon>
        <taxon>Pseudomonadota</taxon>
        <taxon>Betaproteobacteria</taxon>
        <taxon>Burkholderiales</taxon>
        <taxon>Burkholderiaceae</taxon>
        <taxon>Paraburkholderia</taxon>
    </lineage>
</organism>
<dbReference type="Proteomes" id="UP000571554">
    <property type="component" value="Unassembled WGS sequence"/>
</dbReference>
<comment type="caution">
    <text evidence="1">The sequence shown here is derived from an EMBL/GenBank/DDBJ whole genome shotgun (WGS) entry which is preliminary data.</text>
</comment>
<dbReference type="InterPro" id="IPR002201">
    <property type="entry name" value="Glyco_trans_9"/>
</dbReference>
<keyword evidence="2" id="KW-1185">Reference proteome</keyword>
<protein>
    <submittedName>
        <fullName evidence="1">Uncharacterized protein</fullName>
    </submittedName>
</protein>
<dbReference type="EMBL" id="JACHBW010000026">
    <property type="protein sequence ID" value="MBB6106379.1"/>
    <property type="molecule type" value="Genomic_DNA"/>
</dbReference>
<accession>A0A7W9WW32</accession>
<evidence type="ECO:0000313" key="2">
    <source>
        <dbReference type="Proteomes" id="UP000571554"/>
    </source>
</evidence>
<dbReference type="RefSeq" id="WP_221303877.1">
    <property type="nucleotide sequence ID" value="NZ_JACHBW010000026.1"/>
</dbReference>
<dbReference type="Pfam" id="PF01075">
    <property type="entry name" value="Glyco_transf_9"/>
    <property type="match status" value="1"/>
</dbReference>
<dbReference type="AlphaFoldDB" id="A0A7W9WW32"/>
<evidence type="ECO:0000313" key="1">
    <source>
        <dbReference type="EMBL" id="MBB6106379.1"/>
    </source>
</evidence>
<sequence>MELATLAPLLADPHSRFFSLQFGALTEAERAILARHDVVDAARSIRSFADLADIVMQLDLVITIDSAPAHLCGALDVPVWTLLARVHACTRARLALGRRRATHDAALSVDAPVPPEGIRRLANRGGRSVCGTRAH</sequence>
<reference evidence="1 2" key="1">
    <citation type="submission" date="2020-08" db="EMBL/GenBank/DDBJ databases">
        <title>Above-ground endophytic microbial communities from plants in different locations in the United States.</title>
        <authorList>
            <person name="Frank C."/>
        </authorList>
    </citation>
    <scope>NUCLEOTIDE SEQUENCE [LARGE SCALE GENOMIC DNA]</scope>
    <source>
        <strain evidence="1 2">WP4_2_2</strain>
    </source>
</reference>
<dbReference type="GO" id="GO:0016757">
    <property type="term" value="F:glycosyltransferase activity"/>
    <property type="evidence" value="ECO:0007669"/>
    <property type="project" value="InterPro"/>
</dbReference>
<dbReference type="Gene3D" id="3.40.50.2000">
    <property type="entry name" value="Glycogen Phosphorylase B"/>
    <property type="match status" value="1"/>
</dbReference>
<proteinExistence type="predicted"/>
<dbReference type="SUPFAM" id="SSF53756">
    <property type="entry name" value="UDP-Glycosyltransferase/glycogen phosphorylase"/>
    <property type="match status" value="1"/>
</dbReference>
<name>A0A7W9WW32_9BURK</name>